<keyword evidence="4" id="KW-0677">Repeat</keyword>
<organism evidence="7 8">
    <name type="scientific">Tuber borchii</name>
    <name type="common">White truffle</name>
    <dbReference type="NCBI Taxonomy" id="42251"/>
    <lineage>
        <taxon>Eukaryota</taxon>
        <taxon>Fungi</taxon>
        <taxon>Dikarya</taxon>
        <taxon>Ascomycota</taxon>
        <taxon>Pezizomycotina</taxon>
        <taxon>Pezizomycetes</taxon>
        <taxon>Pezizales</taxon>
        <taxon>Tuberaceae</taxon>
        <taxon>Tuber</taxon>
    </lineage>
</organism>
<protein>
    <submittedName>
        <fullName evidence="7">Armadillo-type protein</fullName>
    </submittedName>
</protein>
<evidence type="ECO:0000256" key="5">
    <source>
        <dbReference type="ARBA" id="ARBA00022927"/>
    </source>
</evidence>
<dbReference type="PANTHER" id="PTHR10527">
    <property type="entry name" value="IMPORTIN BETA"/>
    <property type="match status" value="1"/>
</dbReference>
<keyword evidence="3" id="KW-0963">Cytoplasm</keyword>
<evidence type="ECO:0000256" key="2">
    <source>
        <dbReference type="ARBA" id="ARBA00022448"/>
    </source>
</evidence>
<feature type="compositionally biased region" description="Acidic residues" evidence="6">
    <location>
        <begin position="381"/>
        <end position="403"/>
    </location>
</feature>
<dbReference type="InterPro" id="IPR040122">
    <property type="entry name" value="Importin_beta"/>
</dbReference>
<feature type="region of interest" description="Disordered" evidence="6">
    <location>
        <begin position="347"/>
        <end position="403"/>
    </location>
</feature>
<reference evidence="7 8" key="1">
    <citation type="submission" date="2017-04" db="EMBL/GenBank/DDBJ databases">
        <title>Draft genome sequence of Tuber borchii Vittad., a whitish edible truffle.</title>
        <authorList>
            <consortium name="DOE Joint Genome Institute"/>
            <person name="Murat C."/>
            <person name="Kuo A."/>
            <person name="Barry K.W."/>
            <person name="Clum A."/>
            <person name="Dockter R.B."/>
            <person name="Fauchery L."/>
            <person name="Iotti M."/>
            <person name="Kohler A."/>
            <person name="Labutti K."/>
            <person name="Lindquist E.A."/>
            <person name="Lipzen A."/>
            <person name="Ohm R.A."/>
            <person name="Wang M."/>
            <person name="Grigoriev I.V."/>
            <person name="Zambonelli A."/>
            <person name="Martin F.M."/>
        </authorList>
    </citation>
    <scope>NUCLEOTIDE SEQUENCE [LARGE SCALE GENOMIC DNA]</scope>
    <source>
        <strain evidence="7 8">Tbo3840</strain>
    </source>
</reference>
<keyword evidence="5" id="KW-0653">Protein transport</keyword>
<evidence type="ECO:0000256" key="6">
    <source>
        <dbReference type="SAM" id="MobiDB-lite"/>
    </source>
</evidence>
<dbReference type="InterPro" id="IPR016024">
    <property type="entry name" value="ARM-type_fold"/>
</dbReference>
<dbReference type="InterPro" id="IPR011989">
    <property type="entry name" value="ARM-like"/>
</dbReference>
<dbReference type="FunFam" id="1.25.10.10:FF:000219">
    <property type="entry name" value="Importin subunit beta-2"/>
    <property type="match status" value="1"/>
</dbReference>
<gene>
    <name evidence="7" type="ORF">B9Z19DRAFT_1174207</name>
</gene>
<dbReference type="STRING" id="42251.A0A2T7A7D7"/>
<dbReference type="AlphaFoldDB" id="A0A2T7A7D7"/>
<keyword evidence="8" id="KW-1185">Reference proteome</keyword>
<dbReference type="SUPFAM" id="SSF48371">
    <property type="entry name" value="ARM repeat"/>
    <property type="match status" value="1"/>
</dbReference>
<sequence>MAWQPEEAPIRELAGYLKDSLDRYNQAAQRHASEMLQQASQSPDINNYLCYILVHPNPPPNMAVAEYHVVRCSAGVLLKNNILSSGRALAPAFIDYIKSELLLGLRDPHHQIRNYTGNVITELLRIGGVMSWTDMLAQLISLVENTDGNTTPETQEGAMGALLKVCQDSKDELDEEYDGYRPLSILIPKFLLFTQHPVPKVRMQALEIVNIYLPTKTQSILVHIDTLIESLFRLGNDADTGVRREVCRALVHLVDIRADKIAPHMQGIVTYMLTQQKNTAEQDLALDAAEFWLTVGEHEHLRVGLGPYLTEIVPVLLASMVYSEEDRARLGGGGDDADIEDRAEDIRPNFAKSKQRLPNGESVEVFDQRKKSNGKTLGEGTLDDLSDGEIDEEYDSEDDSYAGMDDPEDRWNLRKCSAAALDVLATVFHQSVFETILPYLKENIRHPEWPYREAAVLALGAVADGCLDGVVPHLPDLIPYLISLLDDPEPLVRQITCWTLGRYSRWASHLENPADKQKYFEPMMGGILNKMLDGNKRVQEAGASAFANLEEQSKDLLKPYIEPIVRQFVVAMGRYKDRNMFILYDCIQTLAEHVGSILAEKPLVDILMPALINRWKLVKDDSRELFPLLECLSYVATALGREFAPFAGPIFLRCINIIHQNLELQMAYNSNSALDEPDKDFLVTSLDLLSAVIQALDSASAELISGTTPPFFQLLTVCMAKKLADKPQDLSNDVKQSSYALLGDCAIYVFEQLHPFLPNIMDLLIQQLGIQSLSDTESDTGYSVVNNACWSCGEIALKQGSGMAPYVEKLYNRLVEIIQTPEIPSSVTENAAVALGRIGIGSCDELAPHLESFAYPFLDALQKVAETDEKDTALKGFCMVVGRNPEAMESCLVPFFRAIARYKHASPELSALFRQTLIGYKSFITDFDLFMSAIPAPDREALKSKYAI</sequence>
<comment type="subcellular location">
    <subcellularLocation>
        <location evidence="1">Cytoplasm</location>
    </subcellularLocation>
</comment>
<dbReference type="OrthoDB" id="951172at2759"/>
<dbReference type="EMBL" id="NESQ01000008">
    <property type="protein sequence ID" value="PUU83657.1"/>
    <property type="molecule type" value="Genomic_DNA"/>
</dbReference>
<name>A0A2T7A7D7_TUBBO</name>
<dbReference type="GO" id="GO:0005737">
    <property type="term" value="C:cytoplasm"/>
    <property type="evidence" value="ECO:0007669"/>
    <property type="project" value="UniProtKB-SubCell"/>
</dbReference>
<evidence type="ECO:0000256" key="3">
    <source>
        <dbReference type="ARBA" id="ARBA00022490"/>
    </source>
</evidence>
<dbReference type="FunFam" id="1.25.10.10:FF:000313">
    <property type="entry name" value="Importin beta-2 subunit, putative"/>
    <property type="match status" value="1"/>
</dbReference>
<evidence type="ECO:0000313" key="8">
    <source>
        <dbReference type="Proteomes" id="UP000244722"/>
    </source>
</evidence>
<evidence type="ECO:0000256" key="4">
    <source>
        <dbReference type="ARBA" id="ARBA00022737"/>
    </source>
</evidence>
<proteinExistence type="predicted"/>
<dbReference type="Gene3D" id="1.25.10.10">
    <property type="entry name" value="Leucine-rich Repeat Variant"/>
    <property type="match status" value="2"/>
</dbReference>
<dbReference type="Proteomes" id="UP000244722">
    <property type="component" value="Unassembled WGS sequence"/>
</dbReference>
<evidence type="ECO:0000313" key="7">
    <source>
        <dbReference type="EMBL" id="PUU83657.1"/>
    </source>
</evidence>
<keyword evidence="2" id="KW-0813">Transport</keyword>
<dbReference type="GO" id="GO:0006606">
    <property type="term" value="P:protein import into nucleus"/>
    <property type="evidence" value="ECO:0007669"/>
    <property type="project" value="InterPro"/>
</dbReference>
<evidence type="ECO:0000256" key="1">
    <source>
        <dbReference type="ARBA" id="ARBA00004496"/>
    </source>
</evidence>
<comment type="caution">
    <text evidence="7">The sequence shown here is derived from an EMBL/GenBank/DDBJ whole genome shotgun (WGS) entry which is preliminary data.</text>
</comment>
<dbReference type="Pfam" id="PF13513">
    <property type="entry name" value="HEAT_EZ"/>
    <property type="match status" value="1"/>
</dbReference>
<accession>A0A2T7A7D7</accession>